<proteinExistence type="predicted"/>
<dbReference type="AlphaFoldDB" id="A0AAE1DWB9"/>
<protein>
    <submittedName>
        <fullName evidence="1">Uncharacterized protein</fullName>
    </submittedName>
</protein>
<comment type="caution">
    <text evidence="1">The sequence shown here is derived from an EMBL/GenBank/DDBJ whole genome shotgun (WGS) entry which is preliminary data.</text>
</comment>
<keyword evidence="2" id="KW-1185">Reference proteome</keyword>
<sequence length="125" mass="13653">MPYRKSAAQLRARQDRFPREPLCTLVAVCAVAVAVAAAALLADVSLNQIHPAGILEPSGVDKTPPQATGYRLHSAGYRPRVAVLAPERRADIFGHTAELERTSADVFVRFLKSKLFLTCAGKWRL</sequence>
<gene>
    <name evidence="1" type="ORF">RRG08_049078</name>
</gene>
<name>A0AAE1DWB9_9GAST</name>
<dbReference type="EMBL" id="JAWDGP010002325">
    <property type="protein sequence ID" value="KAK3783943.1"/>
    <property type="molecule type" value="Genomic_DNA"/>
</dbReference>
<accession>A0AAE1DWB9</accession>
<evidence type="ECO:0000313" key="2">
    <source>
        <dbReference type="Proteomes" id="UP001283361"/>
    </source>
</evidence>
<reference evidence="1" key="1">
    <citation type="journal article" date="2023" name="G3 (Bethesda)">
        <title>A reference genome for the long-term kleptoplast-retaining sea slug Elysia crispata morphotype clarki.</title>
        <authorList>
            <person name="Eastman K.E."/>
            <person name="Pendleton A.L."/>
            <person name="Shaikh M.A."/>
            <person name="Suttiyut T."/>
            <person name="Ogas R."/>
            <person name="Tomko P."/>
            <person name="Gavelis G."/>
            <person name="Widhalm J.R."/>
            <person name="Wisecaver J.H."/>
        </authorList>
    </citation>
    <scope>NUCLEOTIDE SEQUENCE</scope>
    <source>
        <strain evidence="1">ECLA1</strain>
    </source>
</reference>
<evidence type="ECO:0000313" key="1">
    <source>
        <dbReference type="EMBL" id="KAK3783943.1"/>
    </source>
</evidence>
<organism evidence="1 2">
    <name type="scientific">Elysia crispata</name>
    <name type="common">lettuce slug</name>
    <dbReference type="NCBI Taxonomy" id="231223"/>
    <lineage>
        <taxon>Eukaryota</taxon>
        <taxon>Metazoa</taxon>
        <taxon>Spiralia</taxon>
        <taxon>Lophotrochozoa</taxon>
        <taxon>Mollusca</taxon>
        <taxon>Gastropoda</taxon>
        <taxon>Heterobranchia</taxon>
        <taxon>Euthyneura</taxon>
        <taxon>Panpulmonata</taxon>
        <taxon>Sacoglossa</taxon>
        <taxon>Placobranchoidea</taxon>
        <taxon>Plakobranchidae</taxon>
        <taxon>Elysia</taxon>
    </lineage>
</organism>
<dbReference type="Proteomes" id="UP001283361">
    <property type="component" value="Unassembled WGS sequence"/>
</dbReference>